<dbReference type="Pfam" id="PF11142">
    <property type="entry name" value="DUF2917"/>
    <property type="match status" value="1"/>
</dbReference>
<evidence type="ECO:0000313" key="1">
    <source>
        <dbReference type="EMBL" id="GCL63847.1"/>
    </source>
</evidence>
<evidence type="ECO:0008006" key="3">
    <source>
        <dbReference type="Google" id="ProtNLM"/>
    </source>
</evidence>
<keyword evidence="2" id="KW-1185">Reference proteome</keyword>
<dbReference type="InterPro" id="IPR021317">
    <property type="entry name" value="DUF2917"/>
</dbReference>
<organism evidence="1 2">
    <name type="scientific">Pseudaquabacterium pictum</name>
    <dbReference type="NCBI Taxonomy" id="2315236"/>
    <lineage>
        <taxon>Bacteria</taxon>
        <taxon>Pseudomonadati</taxon>
        <taxon>Pseudomonadota</taxon>
        <taxon>Betaproteobacteria</taxon>
        <taxon>Burkholderiales</taxon>
        <taxon>Sphaerotilaceae</taxon>
        <taxon>Pseudaquabacterium</taxon>
    </lineage>
</organism>
<sequence>MHLDIHQALVPLTSPMPLRLAGARGTRVRSLAGTLWVTTDGDLRDQVLERGESLVIDSDAPVLVTPLGGSATVGLSDVGQPAAAPARPSAWRQLLRPGRLAAA</sequence>
<accession>A0A480AUM8</accession>
<reference evidence="2" key="1">
    <citation type="submission" date="2019-03" db="EMBL/GenBank/DDBJ databases">
        <title>Aquabacterium pictum sp.nov., the first bacteriochlorophyll a-containing freshwater bacterium in the genus Aquabacterium of the class Betaproteobacteria.</title>
        <authorList>
            <person name="Hirose S."/>
            <person name="Tank M."/>
            <person name="Hara E."/>
            <person name="Tamaki H."/>
            <person name="Takaichi S."/>
            <person name="Haruta S."/>
            <person name="Hanada S."/>
        </authorList>
    </citation>
    <scope>NUCLEOTIDE SEQUENCE [LARGE SCALE GENOMIC DNA]</scope>
    <source>
        <strain evidence="2">W35</strain>
    </source>
</reference>
<dbReference type="Proteomes" id="UP000301751">
    <property type="component" value="Unassembled WGS sequence"/>
</dbReference>
<gene>
    <name evidence="1" type="ORF">AQPW35_29280</name>
</gene>
<protein>
    <recommendedName>
        <fullName evidence="3">DUF2917 domain-containing protein</fullName>
    </recommendedName>
</protein>
<evidence type="ECO:0000313" key="2">
    <source>
        <dbReference type="Proteomes" id="UP000301751"/>
    </source>
</evidence>
<dbReference type="AlphaFoldDB" id="A0A480AUM8"/>
<proteinExistence type="predicted"/>
<dbReference type="RefSeq" id="WP_162520802.1">
    <property type="nucleotide sequence ID" value="NZ_BJCL01000007.1"/>
</dbReference>
<comment type="caution">
    <text evidence="1">The sequence shown here is derived from an EMBL/GenBank/DDBJ whole genome shotgun (WGS) entry which is preliminary data.</text>
</comment>
<name>A0A480AUM8_9BURK</name>
<dbReference type="EMBL" id="BJCL01000007">
    <property type="protein sequence ID" value="GCL63847.1"/>
    <property type="molecule type" value="Genomic_DNA"/>
</dbReference>